<dbReference type="Proteomes" id="UP001318040">
    <property type="component" value="Chromosome 60"/>
</dbReference>
<proteinExistence type="inferred from homology"/>
<dbReference type="Gene3D" id="3.40.30.10">
    <property type="entry name" value="Glutaredoxin"/>
    <property type="match status" value="1"/>
</dbReference>
<dbReference type="SUPFAM" id="SSF52833">
    <property type="entry name" value="Thioredoxin-like"/>
    <property type="match status" value="1"/>
</dbReference>
<name>A0AAJ7U9P8_PETMA</name>
<evidence type="ECO:0000256" key="1">
    <source>
        <dbReference type="ARBA" id="ARBA00007764"/>
    </source>
</evidence>
<dbReference type="GeneID" id="116955468"/>
<comment type="similarity">
    <text evidence="1 2">Belongs to the SH3BGR family.</text>
</comment>
<protein>
    <recommendedName>
        <fullName evidence="2">SH3 domain-binding glutamic acid-rich-like protein</fullName>
    </recommendedName>
</protein>
<dbReference type="AlphaFoldDB" id="A0AAJ7U9P8"/>
<dbReference type="GO" id="GO:0005737">
    <property type="term" value="C:cytoplasm"/>
    <property type="evidence" value="ECO:0007669"/>
    <property type="project" value="TreeGrafter"/>
</dbReference>
<dbReference type="InterPro" id="IPR036249">
    <property type="entry name" value="Thioredoxin-like_sf"/>
</dbReference>
<dbReference type="PANTHER" id="PTHR12232:SF0">
    <property type="entry name" value="THIOREDOXIN DOMAIN-CONTAINING PROTEIN"/>
    <property type="match status" value="1"/>
</dbReference>
<dbReference type="InterPro" id="IPR051033">
    <property type="entry name" value="SH3BGR"/>
</dbReference>
<dbReference type="PIRSF" id="PIRSF008142">
    <property type="entry name" value="SH3-bind_E-rich_L"/>
    <property type="match status" value="1"/>
</dbReference>
<dbReference type="KEGG" id="pmrn:116955468"/>
<evidence type="ECO:0000313" key="4">
    <source>
        <dbReference type="RefSeq" id="XP_032832453.1"/>
    </source>
</evidence>
<keyword evidence="3" id="KW-1185">Reference proteome</keyword>
<gene>
    <name evidence="4" type="primary">LOC116955468</name>
</gene>
<dbReference type="RefSeq" id="XP_032832453.1">
    <property type="nucleotide sequence ID" value="XM_032976562.1"/>
</dbReference>
<dbReference type="Pfam" id="PF04908">
    <property type="entry name" value="SH3BGR"/>
    <property type="match status" value="1"/>
</dbReference>
<dbReference type="PANTHER" id="PTHR12232">
    <property type="entry name" value="SH3 DOMAIN-BINDING GLUTAMIC ACID-RICH-LIKE PROTEIN"/>
    <property type="match status" value="1"/>
</dbReference>
<reference evidence="4" key="1">
    <citation type="submission" date="2025-08" db="UniProtKB">
        <authorList>
            <consortium name="RefSeq"/>
        </authorList>
    </citation>
    <scope>IDENTIFICATION</scope>
    <source>
        <tissue evidence="4">Sperm</tissue>
    </source>
</reference>
<evidence type="ECO:0000256" key="2">
    <source>
        <dbReference type="PIRNR" id="PIRNR008142"/>
    </source>
</evidence>
<organism evidence="3 4">
    <name type="scientific">Petromyzon marinus</name>
    <name type="common">Sea lamprey</name>
    <dbReference type="NCBI Taxonomy" id="7757"/>
    <lineage>
        <taxon>Eukaryota</taxon>
        <taxon>Metazoa</taxon>
        <taxon>Chordata</taxon>
        <taxon>Craniata</taxon>
        <taxon>Vertebrata</taxon>
        <taxon>Cyclostomata</taxon>
        <taxon>Hyperoartia</taxon>
        <taxon>Petromyzontiformes</taxon>
        <taxon>Petromyzontidae</taxon>
        <taxon>Petromyzon</taxon>
    </lineage>
</organism>
<evidence type="ECO:0000313" key="3">
    <source>
        <dbReference type="Proteomes" id="UP001318040"/>
    </source>
</evidence>
<sequence>MVIRVFIASSSGSMAIKKQQQDVLGFLQVNKIEFEECDIVVSDENKRYMREHVPRDHCPTSGVPLPPQIFNGESYLGDYESFFDAKENNAVFTFLGLTPPPGSKEAEALARQ</sequence>
<dbReference type="CDD" id="cd03030">
    <property type="entry name" value="GRX_SH3BGR"/>
    <property type="match status" value="1"/>
</dbReference>
<dbReference type="InterPro" id="IPR006993">
    <property type="entry name" value="Glut_rich_SH3-bd"/>
</dbReference>
<accession>A0AAJ7U9P8</accession>